<organism evidence="9 10">
    <name type="scientific">Bacteroides uniformis</name>
    <dbReference type="NCBI Taxonomy" id="820"/>
    <lineage>
        <taxon>Bacteria</taxon>
        <taxon>Pseudomonadati</taxon>
        <taxon>Bacteroidota</taxon>
        <taxon>Bacteroidia</taxon>
        <taxon>Bacteroidales</taxon>
        <taxon>Bacteroidaceae</taxon>
        <taxon>Bacteroides</taxon>
    </lineage>
</organism>
<dbReference type="InterPro" id="IPR032466">
    <property type="entry name" value="Metal_Hydrolase"/>
</dbReference>
<feature type="binding site" evidence="7">
    <location>
        <position position="252"/>
    </location>
    <ligand>
        <name>Fe(3+)</name>
        <dbReference type="ChEBI" id="CHEBI:29034"/>
    </ligand>
</feature>
<dbReference type="Gene3D" id="3.20.20.140">
    <property type="entry name" value="Metal-dependent hydrolases"/>
    <property type="match status" value="1"/>
</dbReference>
<comment type="pathway">
    <text evidence="7">Amino-acid degradation; L-histidine degradation into L-glutamate; N-formimidoyl-L-glutamate from L-histidine: step 3/3.</text>
</comment>
<dbReference type="UniPathway" id="UPA00379">
    <property type="reaction ID" value="UER00551"/>
</dbReference>
<dbReference type="PANTHER" id="PTHR42752:SF1">
    <property type="entry name" value="IMIDAZOLONEPROPIONASE-RELATED"/>
    <property type="match status" value="1"/>
</dbReference>
<evidence type="ECO:0000256" key="2">
    <source>
        <dbReference type="ARBA" id="ARBA00022723"/>
    </source>
</evidence>
<dbReference type="Pfam" id="PF01979">
    <property type="entry name" value="Amidohydro_1"/>
    <property type="match status" value="1"/>
</dbReference>
<name>A0A3E5ETM0_BACUN</name>
<accession>A0A3E5ETM0</accession>
<proteinExistence type="inferred from homology"/>
<dbReference type="AlphaFoldDB" id="A0A3E5ETM0"/>
<dbReference type="InterPro" id="IPR011059">
    <property type="entry name" value="Metal-dep_hydrolase_composite"/>
</dbReference>
<keyword evidence="3 7" id="KW-0378">Hydrolase</keyword>
<dbReference type="PANTHER" id="PTHR42752">
    <property type="entry name" value="IMIDAZOLONEPROPIONASE"/>
    <property type="match status" value="1"/>
</dbReference>
<dbReference type="SUPFAM" id="SSF51556">
    <property type="entry name" value="Metallo-dependent hydrolases"/>
    <property type="match status" value="1"/>
</dbReference>
<feature type="binding site" evidence="7">
    <location>
        <position position="82"/>
    </location>
    <ligand>
        <name>Zn(2+)</name>
        <dbReference type="ChEBI" id="CHEBI:29105"/>
    </ligand>
</feature>
<feature type="binding site" evidence="7">
    <location>
        <position position="80"/>
    </location>
    <ligand>
        <name>Zn(2+)</name>
        <dbReference type="ChEBI" id="CHEBI:29105"/>
    </ligand>
</feature>
<feature type="binding site" evidence="7">
    <location>
        <position position="326"/>
    </location>
    <ligand>
        <name>Fe(3+)</name>
        <dbReference type="ChEBI" id="CHEBI:29034"/>
    </ligand>
</feature>
<keyword evidence="5 7" id="KW-0862">Zinc</keyword>
<dbReference type="HAMAP" id="MF_00372">
    <property type="entry name" value="HutI"/>
    <property type="match status" value="1"/>
</dbReference>
<dbReference type="GO" id="GO:0050480">
    <property type="term" value="F:imidazolonepropionase activity"/>
    <property type="evidence" value="ECO:0007669"/>
    <property type="project" value="UniProtKB-UniRule"/>
</dbReference>
<dbReference type="FunFam" id="3.20.20.140:FF:000007">
    <property type="entry name" value="Imidazolonepropionase"/>
    <property type="match status" value="1"/>
</dbReference>
<evidence type="ECO:0000256" key="5">
    <source>
        <dbReference type="ARBA" id="ARBA00022833"/>
    </source>
</evidence>
<evidence type="ECO:0000313" key="10">
    <source>
        <dbReference type="Proteomes" id="UP000260759"/>
    </source>
</evidence>
<keyword evidence="2 7" id="KW-0479">Metal-binding</keyword>
<sequence length="417" mass="45577">MTENLIIFNARVVTPLGFSARRGSEMEQLSIIDNATVEVTDGVITYVGPNRGEERDGYYQHYWHYNARGKCLLPGFVDSHTHFVFGGERAEEFSWRLKGESYMSIMERGGGIVSTVKATRACNFIQLRSKAEAFLKQMSAMGVTTVEGKSGYGLDKETELLQLRVMRSLNNDEHKRVDVVSTFLGAHAVPAEYNGRTDEYVDYIIREVMPVVVHNNLAEFCDVFCEQGVFSIEQSRRLLLAAKEMGLALKLHADEIVPLGGAGLAAELSAVSADHLLHASDADIRAMANKEVVATLLPLTAFALKEPYARGREMIDAGCAVALATDLNPGSCFSGSIPLTFALACIYMKMSVEEAITALTLNGAAALNRADSIGSIEVGKKGDFVVLDTDNYHFLPYYVGMNCVNTTVKNGVLYPGL</sequence>
<dbReference type="Gene3D" id="2.30.40.10">
    <property type="entry name" value="Urease, subunit C, domain 1"/>
    <property type="match status" value="1"/>
</dbReference>
<feature type="binding site" evidence="7">
    <location>
        <position position="331"/>
    </location>
    <ligand>
        <name>4-imidazolone-5-propanoate</name>
        <dbReference type="ChEBI" id="CHEBI:77893"/>
    </ligand>
</feature>
<dbReference type="RefSeq" id="WP_117601028.1">
    <property type="nucleotide sequence ID" value="NZ_BAABZM010000006.1"/>
</dbReference>
<feature type="binding site" evidence="7">
    <location>
        <position position="82"/>
    </location>
    <ligand>
        <name>Fe(3+)</name>
        <dbReference type="ChEBI" id="CHEBI:29034"/>
    </ligand>
</feature>
<feature type="binding site" evidence="7">
    <location>
        <position position="330"/>
    </location>
    <ligand>
        <name>N-formimidoyl-L-glutamate</name>
        <dbReference type="ChEBI" id="CHEBI:58928"/>
    </ligand>
</feature>
<evidence type="ECO:0000256" key="1">
    <source>
        <dbReference type="ARBA" id="ARBA00012864"/>
    </source>
</evidence>
<dbReference type="GO" id="GO:0005737">
    <property type="term" value="C:cytoplasm"/>
    <property type="evidence" value="ECO:0007669"/>
    <property type="project" value="UniProtKB-SubCell"/>
</dbReference>
<comment type="function">
    <text evidence="7">Catalyzes the hydrolytic cleavage of the carbon-nitrogen bond in imidazolone-5-propanoate to yield N-formimidoyl-L-glutamate. It is the third step in the universal histidine degradation pathway.</text>
</comment>
<dbReference type="CDD" id="cd01296">
    <property type="entry name" value="Imidazolone-5PH"/>
    <property type="match status" value="1"/>
</dbReference>
<feature type="binding site" evidence="7">
    <location>
        <position position="152"/>
    </location>
    <ligand>
        <name>N-formimidoyl-L-glutamate</name>
        <dbReference type="ChEBI" id="CHEBI:58928"/>
    </ligand>
</feature>
<dbReference type="GO" id="GO:0005506">
    <property type="term" value="F:iron ion binding"/>
    <property type="evidence" value="ECO:0007669"/>
    <property type="project" value="UniProtKB-UniRule"/>
</dbReference>
<feature type="domain" description="Amidohydrolase-related" evidence="8">
    <location>
        <begin position="72"/>
        <end position="412"/>
    </location>
</feature>
<dbReference type="InterPro" id="IPR005920">
    <property type="entry name" value="HutI"/>
</dbReference>
<feature type="binding site" evidence="7">
    <location>
        <position position="326"/>
    </location>
    <ligand>
        <name>Zn(2+)</name>
        <dbReference type="ChEBI" id="CHEBI:29105"/>
    </ligand>
</feature>
<evidence type="ECO:0000256" key="3">
    <source>
        <dbReference type="ARBA" id="ARBA00022801"/>
    </source>
</evidence>
<keyword evidence="4 7" id="KW-0369">Histidine metabolism</keyword>
<feature type="binding site" evidence="7">
    <location>
        <position position="252"/>
    </location>
    <ligand>
        <name>Zn(2+)</name>
        <dbReference type="ChEBI" id="CHEBI:29105"/>
    </ligand>
</feature>
<feature type="binding site" evidence="7">
    <location>
        <position position="89"/>
    </location>
    <ligand>
        <name>4-imidazolone-5-propanoate</name>
        <dbReference type="ChEBI" id="CHEBI:77893"/>
    </ligand>
</feature>
<comment type="cofactor">
    <cofactor evidence="7">
        <name>Zn(2+)</name>
        <dbReference type="ChEBI" id="CHEBI:29105"/>
    </cofactor>
    <cofactor evidence="7">
        <name>Fe(3+)</name>
        <dbReference type="ChEBI" id="CHEBI:29034"/>
    </cofactor>
    <text evidence="7">Binds 1 zinc or iron ion per subunit.</text>
</comment>
<dbReference type="GO" id="GO:0019557">
    <property type="term" value="P:L-histidine catabolic process to glutamate and formate"/>
    <property type="evidence" value="ECO:0007669"/>
    <property type="project" value="UniProtKB-UniPathway"/>
</dbReference>
<dbReference type="InterPro" id="IPR006680">
    <property type="entry name" value="Amidohydro-rel"/>
</dbReference>
<comment type="subcellular location">
    <subcellularLocation>
        <location evidence="7">Cytoplasm</location>
    </subcellularLocation>
</comment>
<feature type="binding site" evidence="7">
    <location>
        <position position="255"/>
    </location>
    <ligand>
        <name>4-imidazolone-5-propanoate</name>
        <dbReference type="ChEBI" id="CHEBI:77893"/>
    </ligand>
</feature>
<dbReference type="EC" id="3.5.2.7" evidence="1 7"/>
<keyword evidence="6 7" id="KW-0408">Iron</keyword>
<dbReference type="GO" id="GO:0019556">
    <property type="term" value="P:L-histidine catabolic process to glutamate and formamide"/>
    <property type="evidence" value="ECO:0007669"/>
    <property type="project" value="UniProtKB-UniRule"/>
</dbReference>
<comment type="catalytic activity">
    <reaction evidence="7">
        <text>4-imidazolone-5-propanoate + H2O = N-formimidoyl-L-glutamate</text>
        <dbReference type="Rhea" id="RHEA:23660"/>
        <dbReference type="ChEBI" id="CHEBI:15377"/>
        <dbReference type="ChEBI" id="CHEBI:58928"/>
        <dbReference type="ChEBI" id="CHEBI:77893"/>
        <dbReference type="EC" id="3.5.2.7"/>
    </reaction>
</comment>
<dbReference type="NCBIfam" id="TIGR01224">
    <property type="entry name" value="hutI"/>
    <property type="match status" value="1"/>
</dbReference>
<feature type="binding site" evidence="7">
    <location>
        <position position="187"/>
    </location>
    <ligand>
        <name>4-imidazolone-5-propanoate</name>
        <dbReference type="ChEBI" id="CHEBI:77893"/>
    </ligand>
</feature>
<dbReference type="EMBL" id="QSVA01000014">
    <property type="protein sequence ID" value="RGN92252.1"/>
    <property type="molecule type" value="Genomic_DNA"/>
</dbReference>
<comment type="caution">
    <text evidence="9">The sequence shown here is derived from an EMBL/GenBank/DDBJ whole genome shotgun (WGS) entry which is preliminary data.</text>
</comment>
<evidence type="ECO:0000256" key="6">
    <source>
        <dbReference type="ARBA" id="ARBA00023004"/>
    </source>
</evidence>
<protein>
    <recommendedName>
        <fullName evidence="1 7">Imidazolonepropionase</fullName>
        <ecNumber evidence="1 7">3.5.2.7</ecNumber>
    </recommendedName>
    <alternativeName>
        <fullName evidence="7">Imidazolone-5-propionate hydrolase</fullName>
    </alternativeName>
</protein>
<dbReference type="Proteomes" id="UP000260759">
    <property type="component" value="Unassembled WGS sequence"/>
</dbReference>
<dbReference type="GO" id="GO:0008270">
    <property type="term" value="F:zinc ion binding"/>
    <property type="evidence" value="ECO:0007669"/>
    <property type="project" value="UniProtKB-UniRule"/>
</dbReference>
<evidence type="ECO:0000259" key="8">
    <source>
        <dbReference type="Pfam" id="PF01979"/>
    </source>
</evidence>
<gene>
    <name evidence="7" type="primary">hutI</name>
    <name evidence="9" type="ORF">DXB37_15220</name>
</gene>
<feature type="binding site" evidence="7">
    <location>
        <position position="80"/>
    </location>
    <ligand>
        <name>Fe(3+)</name>
        <dbReference type="ChEBI" id="CHEBI:29034"/>
    </ligand>
</feature>
<evidence type="ECO:0000256" key="7">
    <source>
        <dbReference type="HAMAP-Rule" id="MF_00372"/>
    </source>
</evidence>
<reference evidence="9 10" key="1">
    <citation type="submission" date="2018-08" db="EMBL/GenBank/DDBJ databases">
        <title>A genome reference for cultivated species of the human gut microbiota.</title>
        <authorList>
            <person name="Zou Y."/>
            <person name="Xue W."/>
            <person name="Luo G."/>
        </authorList>
    </citation>
    <scope>NUCLEOTIDE SEQUENCE [LARGE SCALE GENOMIC DNA]</scope>
    <source>
        <strain evidence="9 10">OM03-4</strain>
    </source>
</reference>
<comment type="similarity">
    <text evidence="7">Belongs to the metallo-dependent hydrolases superfamily. HutI family.</text>
</comment>
<keyword evidence="7" id="KW-0963">Cytoplasm</keyword>
<evidence type="ECO:0000313" key="9">
    <source>
        <dbReference type="EMBL" id="RGN92252.1"/>
    </source>
</evidence>
<feature type="binding site" evidence="7">
    <location>
        <position position="152"/>
    </location>
    <ligand>
        <name>4-imidazolone-5-propanoate</name>
        <dbReference type="ChEBI" id="CHEBI:77893"/>
    </ligand>
</feature>
<evidence type="ECO:0000256" key="4">
    <source>
        <dbReference type="ARBA" id="ARBA00022808"/>
    </source>
</evidence>
<feature type="binding site" evidence="7">
    <location>
        <position position="328"/>
    </location>
    <ligand>
        <name>N-formimidoyl-L-glutamate</name>
        <dbReference type="ChEBI" id="CHEBI:58928"/>
    </ligand>
</feature>
<dbReference type="SUPFAM" id="SSF51338">
    <property type="entry name" value="Composite domain of metallo-dependent hydrolases"/>
    <property type="match status" value="1"/>
</dbReference>